<evidence type="ECO:0000256" key="1">
    <source>
        <dbReference type="SAM" id="SignalP"/>
    </source>
</evidence>
<feature type="signal peptide" evidence="1">
    <location>
        <begin position="1"/>
        <end position="24"/>
    </location>
</feature>
<reference evidence="3 4" key="1">
    <citation type="submission" date="2019-08" db="EMBL/GenBank/DDBJ databases">
        <title>Genomes of Subsaximicrobium wynnwilliamsii strains.</title>
        <authorList>
            <person name="Bowman J.P."/>
        </authorList>
    </citation>
    <scope>NUCLEOTIDE SEQUENCE [LARGE SCALE GENOMIC DNA]</scope>
    <source>
        <strain evidence="3 4">2-80-2</strain>
    </source>
</reference>
<evidence type="ECO:0000259" key="2">
    <source>
        <dbReference type="PROSITE" id="PS50213"/>
    </source>
</evidence>
<dbReference type="Proteomes" id="UP000321578">
    <property type="component" value="Unassembled WGS sequence"/>
</dbReference>
<dbReference type="SUPFAM" id="SSF82153">
    <property type="entry name" value="FAS1 domain"/>
    <property type="match status" value="2"/>
</dbReference>
<protein>
    <submittedName>
        <fullName evidence="3">Fasciclin domain-containing protein</fullName>
    </submittedName>
</protein>
<proteinExistence type="predicted"/>
<dbReference type="PANTHER" id="PTHR10900">
    <property type="entry name" value="PERIOSTIN-RELATED"/>
    <property type="match status" value="1"/>
</dbReference>
<keyword evidence="1" id="KW-0732">Signal</keyword>
<comment type="caution">
    <text evidence="3">The sequence shown here is derived from an EMBL/GenBank/DDBJ whole genome shotgun (WGS) entry which is preliminary data.</text>
</comment>
<dbReference type="OrthoDB" id="9800666at2"/>
<dbReference type="Pfam" id="PF02469">
    <property type="entry name" value="Fasciclin"/>
    <property type="match status" value="2"/>
</dbReference>
<gene>
    <name evidence="3" type="ORF">ESY86_12215</name>
</gene>
<keyword evidence="4" id="KW-1185">Reference proteome</keyword>
<feature type="domain" description="FAS1" evidence="2">
    <location>
        <begin position="35"/>
        <end position="180"/>
    </location>
</feature>
<dbReference type="AlphaFoldDB" id="A0A5C6ZEU5"/>
<dbReference type="InterPro" id="IPR036378">
    <property type="entry name" value="FAS1_dom_sf"/>
</dbReference>
<dbReference type="InterPro" id="IPR000782">
    <property type="entry name" value="FAS1_domain"/>
</dbReference>
<organism evidence="3 4">
    <name type="scientific">Subsaximicrobium wynnwilliamsii</name>
    <dbReference type="NCBI Taxonomy" id="291179"/>
    <lineage>
        <taxon>Bacteria</taxon>
        <taxon>Pseudomonadati</taxon>
        <taxon>Bacteroidota</taxon>
        <taxon>Flavobacteriia</taxon>
        <taxon>Flavobacteriales</taxon>
        <taxon>Flavobacteriaceae</taxon>
        <taxon>Subsaximicrobium</taxon>
    </lineage>
</organism>
<dbReference type="Gene3D" id="2.30.180.10">
    <property type="entry name" value="FAS1 domain"/>
    <property type="match status" value="2"/>
</dbReference>
<dbReference type="SMART" id="SM00554">
    <property type="entry name" value="FAS1"/>
    <property type="match status" value="2"/>
</dbReference>
<sequence length="331" mass="33901">MKIISKTLKFLPLLLVVLAFQACSDDDDAPIIVQERDIVDTAISTSQLTSLVAALQAADGDLVGLLKGSGPFTVLAPNNAAFTAFLADNNFASLGDVPTDVLAMVLKNHVIAGDIEAEDLQNLQANGTNYANTSATGPGGNELSIYFNTSNGVKFNGISSVETANIDATNGTIHIVDAVIGLPTVVTFATADPNFSTLVTALTTLTPDNDYVATLSTPNGTSPAPFTVFAPTNTAFDELLVELEVAGFGDIPTATLIAALNSHVVAGANVQASGLSDGLLIDTLGADLTANITGGATLTDPNGRVSNIVATNVQAVNGVIHAIDKVVLPQL</sequence>
<dbReference type="PROSITE" id="PS50213">
    <property type="entry name" value="FAS1"/>
    <property type="match status" value="2"/>
</dbReference>
<evidence type="ECO:0000313" key="4">
    <source>
        <dbReference type="Proteomes" id="UP000321578"/>
    </source>
</evidence>
<dbReference type="EMBL" id="VORO01000013">
    <property type="protein sequence ID" value="TXD88503.1"/>
    <property type="molecule type" value="Genomic_DNA"/>
</dbReference>
<name>A0A5C6ZEU5_9FLAO</name>
<accession>A0A5C6ZEU5</accession>
<dbReference type="PROSITE" id="PS51257">
    <property type="entry name" value="PROKAR_LIPOPROTEIN"/>
    <property type="match status" value="1"/>
</dbReference>
<dbReference type="GO" id="GO:0005615">
    <property type="term" value="C:extracellular space"/>
    <property type="evidence" value="ECO:0007669"/>
    <property type="project" value="TreeGrafter"/>
</dbReference>
<dbReference type="RefSeq" id="WP_147086871.1">
    <property type="nucleotide sequence ID" value="NZ_VORM01000013.1"/>
</dbReference>
<feature type="domain" description="FAS1" evidence="2">
    <location>
        <begin position="182"/>
        <end position="327"/>
    </location>
</feature>
<feature type="chain" id="PRO_5023029111" evidence="1">
    <location>
        <begin position="25"/>
        <end position="331"/>
    </location>
</feature>
<dbReference type="PANTHER" id="PTHR10900:SF77">
    <property type="entry name" value="FI19380P1"/>
    <property type="match status" value="1"/>
</dbReference>
<evidence type="ECO:0000313" key="3">
    <source>
        <dbReference type="EMBL" id="TXD88503.1"/>
    </source>
</evidence>
<dbReference type="InterPro" id="IPR050904">
    <property type="entry name" value="Adhesion/Biosynth-related"/>
</dbReference>